<accession>A0ACB8ZWK0</accession>
<dbReference type="EMBL" id="CM042055">
    <property type="protein sequence ID" value="KAI3701933.1"/>
    <property type="molecule type" value="Genomic_DNA"/>
</dbReference>
<keyword evidence="2" id="KW-1185">Reference proteome</keyword>
<evidence type="ECO:0000313" key="2">
    <source>
        <dbReference type="Proteomes" id="UP001055879"/>
    </source>
</evidence>
<gene>
    <name evidence="1" type="ORF">L6452_27427</name>
</gene>
<reference evidence="2" key="1">
    <citation type="journal article" date="2022" name="Mol. Ecol. Resour.">
        <title>The genomes of chicory, endive, great burdock and yacon provide insights into Asteraceae palaeo-polyploidization history and plant inulin production.</title>
        <authorList>
            <person name="Fan W."/>
            <person name="Wang S."/>
            <person name="Wang H."/>
            <person name="Wang A."/>
            <person name="Jiang F."/>
            <person name="Liu H."/>
            <person name="Zhao H."/>
            <person name="Xu D."/>
            <person name="Zhang Y."/>
        </authorList>
    </citation>
    <scope>NUCLEOTIDE SEQUENCE [LARGE SCALE GENOMIC DNA]</scope>
    <source>
        <strain evidence="2">cv. Niubang</strain>
    </source>
</reference>
<comment type="caution">
    <text evidence="1">The sequence shown here is derived from an EMBL/GenBank/DDBJ whole genome shotgun (WGS) entry which is preliminary data.</text>
</comment>
<evidence type="ECO:0000313" key="1">
    <source>
        <dbReference type="EMBL" id="KAI3701933.1"/>
    </source>
</evidence>
<protein>
    <submittedName>
        <fullName evidence="1">Uncharacterized protein</fullName>
    </submittedName>
</protein>
<proteinExistence type="predicted"/>
<dbReference type="Proteomes" id="UP001055879">
    <property type="component" value="Linkage Group LG09"/>
</dbReference>
<name>A0ACB8ZWK0_ARCLA</name>
<reference evidence="1 2" key="2">
    <citation type="journal article" date="2022" name="Mol. Ecol. Resour.">
        <title>The genomes of chicory, endive, great burdock and yacon provide insights into Asteraceae paleo-polyploidization history and plant inulin production.</title>
        <authorList>
            <person name="Fan W."/>
            <person name="Wang S."/>
            <person name="Wang H."/>
            <person name="Wang A."/>
            <person name="Jiang F."/>
            <person name="Liu H."/>
            <person name="Zhao H."/>
            <person name="Xu D."/>
            <person name="Zhang Y."/>
        </authorList>
    </citation>
    <scope>NUCLEOTIDE SEQUENCE [LARGE SCALE GENOMIC DNA]</scope>
    <source>
        <strain evidence="2">cv. Niubang</strain>
    </source>
</reference>
<sequence>MIAWCHVGKDIDDAVKLLEEHDFYSKVGMRKLMDTYLIRVDNYNKLVMHPLVHDMATSIIRQETIDSPGKHDFYNSPSTKSETVTCEGSLLYKNDKCGKRKHMDDSEDKSMPKNEERSSSFKRLCLGFFTLFEHATRITKQLTRRQW</sequence>
<organism evidence="1 2">
    <name type="scientific">Arctium lappa</name>
    <name type="common">Greater burdock</name>
    <name type="synonym">Lappa major</name>
    <dbReference type="NCBI Taxonomy" id="4217"/>
    <lineage>
        <taxon>Eukaryota</taxon>
        <taxon>Viridiplantae</taxon>
        <taxon>Streptophyta</taxon>
        <taxon>Embryophyta</taxon>
        <taxon>Tracheophyta</taxon>
        <taxon>Spermatophyta</taxon>
        <taxon>Magnoliopsida</taxon>
        <taxon>eudicotyledons</taxon>
        <taxon>Gunneridae</taxon>
        <taxon>Pentapetalae</taxon>
        <taxon>asterids</taxon>
        <taxon>campanulids</taxon>
        <taxon>Asterales</taxon>
        <taxon>Asteraceae</taxon>
        <taxon>Carduoideae</taxon>
        <taxon>Cardueae</taxon>
        <taxon>Arctiinae</taxon>
        <taxon>Arctium</taxon>
    </lineage>
</organism>